<sequence length="303" mass="33443">MELFENARSVRLKSHLGTYLCVLDDDGGGGGGGVSHGYRSDDIRGTVWAVELAAGDDYVRLQSQRGLYLCATDLPAALDGCSRGSAACCWVIQSPPPSNPHDGAFLWTPRREGDFLLLVGLYGRLLRVRHENFAVTVEYLPDDAAEESSWSVEVVVPAIPRCRAASCDARMEAASSQQQQPPTSFARFCSAKETKMVRKTKAAPAASGAAVHRTIFYNTARDDGGVDDFDEGTWKYFTFKDRSLAALRRRLVEETRREDFVVCRRRFSAPPPSPGLFPVVLDLPPGNRDMEFVLVLNSSRVKY</sequence>
<dbReference type="Gramene" id="LPERR05G17970.1">
    <property type="protein sequence ID" value="LPERR05G17970.1"/>
    <property type="gene ID" value="LPERR05G17970"/>
</dbReference>
<dbReference type="EnsemblPlants" id="LPERR05G17970.1">
    <property type="protein sequence ID" value="LPERR05G17970.1"/>
    <property type="gene ID" value="LPERR05G17970"/>
</dbReference>
<dbReference type="Pfam" id="PF22932">
    <property type="entry name" value="Ubiq_DUF_assoc"/>
    <property type="match status" value="1"/>
</dbReference>
<reference evidence="4" key="2">
    <citation type="submission" date="2013-12" db="EMBL/GenBank/DDBJ databases">
        <authorList>
            <person name="Yu Y."/>
            <person name="Lee S."/>
            <person name="de Baynast K."/>
            <person name="Wissotski M."/>
            <person name="Liu L."/>
            <person name="Talag J."/>
            <person name="Goicoechea J."/>
            <person name="Angelova A."/>
            <person name="Jetty R."/>
            <person name="Kudrna D."/>
            <person name="Golser W."/>
            <person name="Rivera L."/>
            <person name="Zhang J."/>
            <person name="Wing R."/>
        </authorList>
    </citation>
    <scope>NUCLEOTIDE SEQUENCE</scope>
</reference>
<dbReference type="Proteomes" id="UP000032180">
    <property type="component" value="Chromosome 5"/>
</dbReference>
<evidence type="ECO:0000313" key="3">
    <source>
        <dbReference type="EnsemblPlants" id="LPERR05G17970.1"/>
    </source>
</evidence>
<name>A0A0D9WID2_9ORYZ</name>
<reference evidence="3 4" key="1">
    <citation type="submission" date="2012-08" db="EMBL/GenBank/DDBJ databases">
        <title>Oryza genome evolution.</title>
        <authorList>
            <person name="Wing R.A."/>
        </authorList>
    </citation>
    <scope>NUCLEOTIDE SEQUENCE</scope>
</reference>
<dbReference type="PANTHER" id="PTHR31205:SF7">
    <property type="entry name" value="DUF569 DOMAIN-CONTAINING PROTEIN"/>
    <property type="match status" value="1"/>
</dbReference>
<dbReference type="InterPro" id="IPR008999">
    <property type="entry name" value="Actin-crosslinking"/>
</dbReference>
<dbReference type="HOGENOM" id="CLU_057637_0_0_1"/>
<dbReference type="InterPro" id="IPR007679">
    <property type="entry name" value="DUF569"/>
</dbReference>
<dbReference type="SUPFAM" id="SSF50405">
    <property type="entry name" value="Actin-crosslinking proteins"/>
    <property type="match status" value="1"/>
</dbReference>
<organism evidence="3 4">
    <name type="scientific">Leersia perrieri</name>
    <dbReference type="NCBI Taxonomy" id="77586"/>
    <lineage>
        <taxon>Eukaryota</taxon>
        <taxon>Viridiplantae</taxon>
        <taxon>Streptophyta</taxon>
        <taxon>Embryophyta</taxon>
        <taxon>Tracheophyta</taxon>
        <taxon>Spermatophyta</taxon>
        <taxon>Magnoliopsida</taxon>
        <taxon>Liliopsida</taxon>
        <taxon>Poales</taxon>
        <taxon>Poaceae</taxon>
        <taxon>BOP clade</taxon>
        <taxon>Oryzoideae</taxon>
        <taxon>Oryzeae</taxon>
        <taxon>Oryzinae</taxon>
        <taxon>Leersia</taxon>
    </lineage>
</organism>
<reference evidence="3" key="3">
    <citation type="submission" date="2015-04" db="UniProtKB">
        <authorList>
            <consortium name="EnsemblPlants"/>
        </authorList>
    </citation>
    <scope>IDENTIFICATION</scope>
</reference>
<proteinExistence type="predicted"/>
<accession>A0A0D9WID2</accession>
<protein>
    <submittedName>
        <fullName evidence="3">Uncharacterized protein</fullName>
    </submittedName>
</protein>
<dbReference type="InterPro" id="IPR054726">
    <property type="entry name" value="Ubiq_DUF569-assoc"/>
</dbReference>
<dbReference type="AlphaFoldDB" id="A0A0D9WID2"/>
<feature type="domain" description="DUF569" evidence="1">
    <location>
        <begin position="1"/>
        <end position="128"/>
    </location>
</feature>
<evidence type="ECO:0000313" key="4">
    <source>
        <dbReference type="Proteomes" id="UP000032180"/>
    </source>
</evidence>
<dbReference type="eggNOG" id="ENOG502QS6K">
    <property type="taxonomic scope" value="Eukaryota"/>
</dbReference>
<keyword evidence="4" id="KW-1185">Reference proteome</keyword>
<dbReference type="Pfam" id="PF04601">
    <property type="entry name" value="DUF569"/>
    <property type="match status" value="1"/>
</dbReference>
<evidence type="ECO:0000259" key="2">
    <source>
        <dbReference type="Pfam" id="PF22932"/>
    </source>
</evidence>
<dbReference type="STRING" id="77586.A0A0D9WID2"/>
<dbReference type="PANTHER" id="PTHR31205">
    <property type="entry name" value="ACTIN CROSS-LINKING PROTEIN (DUF569)"/>
    <property type="match status" value="1"/>
</dbReference>
<feature type="domain" description="DUF569" evidence="2">
    <location>
        <begin position="212"/>
        <end position="294"/>
    </location>
</feature>
<evidence type="ECO:0000259" key="1">
    <source>
        <dbReference type="Pfam" id="PF04601"/>
    </source>
</evidence>